<proteinExistence type="predicted"/>
<keyword evidence="1" id="KW-0472">Membrane</keyword>
<dbReference type="Proteomes" id="UP000789342">
    <property type="component" value="Unassembled WGS sequence"/>
</dbReference>
<evidence type="ECO:0000256" key="1">
    <source>
        <dbReference type="SAM" id="Phobius"/>
    </source>
</evidence>
<comment type="caution">
    <text evidence="2">The sequence shown here is derived from an EMBL/GenBank/DDBJ whole genome shotgun (WGS) entry which is preliminary data.</text>
</comment>
<reference evidence="2" key="1">
    <citation type="submission" date="2021-06" db="EMBL/GenBank/DDBJ databases">
        <authorList>
            <person name="Kallberg Y."/>
            <person name="Tangrot J."/>
            <person name="Rosling A."/>
        </authorList>
    </citation>
    <scope>NUCLEOTIDE SEQUENCE</scope>
    <source>
        <strain evidence="2">CL551</strain>
    </source>
</reference>
<gene>
    <name evidence="2" type="ORF">AMORRO_LOCUS7279</name>
</gene>
<keyword evidence="1" id="KW-1133">Transmembrane helix</keyword>
<protein>
    <submittedName>
        <fullName evidence="2">1722_t:CDS:1</fullName>
    </submittedName>
</protein>
<feature type="transmembrane region" description="Helical" evidence="1">
    <location>
        <begin position="56"/>
        <end position="74"/>
    </location>
</feature>
<feature type="non-terminal residue" evidence="2">
    <location>
        <position position="216"/>
    </location>
</feature>
<sequence length="216" mass="25041">TWFHMIMETPYNTSMFTTRSFVKIAELRFQLCEEERLERIRDRSVSSRACPRKFPGVIYVTVIACGHLILFLSVSRVSYVTMVSYSKAGILNNRLLVNGMGRGIFLPSVLGSKTTKYEGVRSAATCSWFRMVVYYRHMCLADQSQPPCFFTLEIDLKMREHMFRVNVIMHLTHRKVVALRYLIVGSNINKYAGIDAEFKRDKQRDGLLDVSDLLWC</sequence>
<keyword evidence="3" id="KW-1185">Reference proteome</keyword>
<dbReference type="AlphaFoldDB" id="A0A9N9G727"/>
<dbReference type="EMBL" id="CAJVPV010005364">
    <property type="protein sequence ID" value="CAG8589492.1"/>
    <property type="molecule type" value="Genomic_DNA"/>
</dbReference>
<organism evidence="2 3">
    <name type="scientific">Acaulospora morrowiae</name>
    <dbReference type="NCBI Taxonomy" id="94023"/>
    <lineage>
        <taxon>Eukaryota</taxon>
        <taxon>Fungi</taxon>
        <taxon>Fungi incertae sedis</taxon>
        <taxon>Mucoromycota</taxon>
        <taxon>Glomeromycotina</taxon>
        <taxon>Glomeromycetes</taxon>
        <taxon>Diversisporales</taxon>
        <taxon>Acaulosporaceae</taxon>
        <taxon>Acaulospora</taxon>
    </lineage>
</organism>
<name>A0A9N9G727_9GLOM</name>
<evidence type="ECO:0000313" key="3">
    <source>
        <dbReference type="Proteomes" id="UP000789342"/>
    </source>
</evidence>
<accession>A0A9N9G727</accession>
<evidence type="ECO:0000313" key="2">
    <source>
        <dbReference type="EMBL" id="CAG8589492.1"/>
    </source>
</evidence>
<keyword evidence="1" id="KW-0812">Transmembrane</keyword>